<proteinExistence type="predicted"/>
<dbReference type="InterPro" id="IPR054015">
    <property type="entry name" value="ExsA-like_N"/>
</dbReference>
<reference evidence="5" key="1">
    <citation type="submission" date="2021-12" db="EMBL/GenBank/DDBJ databases">
        <title>Novel species in genus Dyadobacter.</title>
        <authorList>
            <person name="Ma C."/>
        </authorList>
    </citation>
    <scope>NUCLEOTIDE SEQUENCE</scope>
    <source>
        <strain evidence="5">LJ419</strain>
    </source>
</reference>
<protein>
    <submittedName>
        <fullName evidence="5">Helix-turn-helix domain-containing protein</fullName>
    </submittedName>
</protein>
<dbReference type="InterPro" id="IPR050204">
    <property type="entry name" value="AraC_XylS_family_regulators"/>
</dbReference>
<comment type="caution">
    <text evidence="5">The sequence shown here is derived from an EMBL/GenBank/DDBJ whole genome shotgun (WGS) entry which is preliminary data.</text>
</comment>
<keyword evidence="1" id="KW-0805">Transcription regulation</keyword>
<dbReference type="SUPFAM" id="SSF46689">
    <property type="entry name" value="Homeodomain-like"/>
    <property type="match status" value="1"/>
</dbReference>
<evidence type="ECO:0000256" key="2">
    <source>
        <dbReference type="ARBA" id="ARBA00023125"/>
    </source>
</evidence>
<dbReference type="GO" id="GO:0043565">
    <property type="term" value="F:sequence-specific DNA binding"/>
    <property type="evidence" value="ECO:0007669"/>
    <property type="project" value="InterPro"/>
</dbReference>
<feature type="domain" description="HTH araC/xylS-type" evidence="4">
    <location>
        <begin position="171"/>
        <end position="267"/>
    </location>
</feature>
<dbReference type="PANTHER" id="PTHR46796">
    <property type="entry name" value="HTH-TYPE TRANSCRIPTIONAL ACTIVATOR RHAS-RELATED"/>
    <property type="match status" value="1"/>
</dbReference>
<evidence type="ECO:0000256" key="3">
    <source>
        <dbReference type="ARBA" id="ARBA00023163"/>
    </source>
</evidence>
<dbReference type="EMBL" id="JAJTTC010000012">
    <property type="protein sequence ID" value="MCF0065538.1"/>
    <property type="molecule type" value="Genomic_DNA"/>
</dbReference>
<organism evidence="5 6">
    <name type="scientific">Dyadobacter chenwenxiniae</name>
    <dbReference type="NCBI Taxonomy" id="2906456"/>
    <lineage>
        <taxon>Bacteria</taxon>
        <taxon>Pseudomonadati</taxon>
        <taxon>Bacteroidota</taxon>
        <taxon>Cytophagia</taxon>
        <taxon>Cytophagales</taxon>
        <taxon>Spirosomataceae</taxon>
        <taxon>Dyadobacter</taxon>
    </lineage>
</organism>
<dbReference type="Gene3D" id="1.10.10.60">
    <property type="entry name" value="Homeodomain-like"/>
    <property type="match status" value="1"/>
</dbReference>
<dbReference type="SMART" id="SM00342">
    <property type="entry name" value="HTH_ARAC"/>
    <property type="match status" value="1"/>
</dbReference>
<dbReference type="InterPro" id="IPR009057">
    <property type="entry name" value="Homeodomain-like_sf"/>
</dbReference>
<dbReference type="RefSeq" id="WP_234658527.1">
    <property type="nucleotide sequence ID" value="NZ_CP094997.1"/>
</dbReference>
<dbReference type="InterPro" id="IPR018060">
    <property type="entry name" value="HTH_AraC"/>
</dbReference>
<dbReference type="PROSITE" id="PS01124">
    <property type="entry name" value="HTH_ARAC_FAMILY_2"/>
    <property type="match status" value="1"/>
</dbReference>
<dbReference type="AlphaFoldDB" id="A0A9X1PTV7"/>
<name>A0A9X1PTV7_9BACT</name>
<dbReference type="Proteomes" id="UP001139000">
    <property type="component" value="Unassembled WGS sequence"/>
</dbReference>
<keyword evidence="2" id="KW-0238">DNA-binding</keyword>
<evidence type="ECO:0000256" key="1">
    <source>
        <dbReference type="ARBA" id="ARBA00023015"/>
    </source>
</evidence>
<gene>
    <name evidence="5" type="ORF">LXM26_28745</name>
</gene>
<keyword evidence="6" id="KW-1185">Reference proteome</keyword>
<evidence type="ECO:0000313" key="6">
    <source>
        <dbReference type="Proteomes" id="UP001139000"/>
    </source>
</evidence>
<sequence length="267" mass="31033">MAEQQQNKFASIVWAVTEDKFYKDEIILEFHSFVRIISGEMKVVQAENSYMFGAGDTLLFPRNQLSAVIKRPKDGRPYKAVVLGLTTERLKEFYTKHTLQPILPLAHKTRKFDPHPLLDGFFASLASYFELEDELPIDIARLKLEEAISILRSLDNNIDSLLADFSQPGKISLADFMEKHYMFNMPIEKFGYLTGRSLSTFHRDFKKAFYTSPQKWLTKKRLELAHYQLSEKHRKPVEVYLEAGFENLSHFSFAFKKQFGYAPTNLI</sequence>
<dbReference type="Pfam" id="PF22200">
    <property type="entry name" value="ExsA_N"/>
    <property type="match status" value="1"/>
</dbReference>
<accession>A0A9X1PTV7</accession>
<evidence type="ECO:0000313" key="5">
    <source>
        <dbReference type="EMBL" id="MCF0065538.1"/>
    </source>
</evidence>
<dbReference type="GO" id="GO:0003700">
    <property type="term" value="F:DNA-binding transcription factor activity"/>
    <property type="evidence" value="ECO:0007669"/>
    <property type="project" value="InterPro"/>
</dbReference>
<evidence type="ECO:0000259" key="4">
    <source>
        <dbReference type="PROSITE" id="PS01124"/>
    </source>
</evidence>
<dbReference type="Pfam" id="PF12833">
    <property type="entry name" value="HTH_18"/>
    <property type="match status" value="1"/>
</dbReference>
<keyword evidence="3" id="KW-0804">Transcription</keyword>